<proteinExistence type="predicted"/>
<dbReference type="InterPro" id="IPR036390">
    <property type="entry name" value="WH_DNA-bd_sf"/>
</dbReference>
<dbReference type="SMART" id="SM00345">
    <property type="entry name" value="HTH_GNTR"/>
    <property type="match status" value="1"/>
</dbReference>
<keyword evidence="6" id="KW-1185">Reference proteome</keyword>
<dbReference type="AlphaFoldDB" id="A0A1H7NI82"/>
<keyword evidence="1" id="KW-0805">Transcription regulation</keyword>
<dbReference type="Proteomes" id="UP000199283">
    <property type="component" value="Unassembled WGS sequence"/>
</dbReference>
<sequence>MPATPIDLRDALEDRILTGHIRPGDRLDEAALARDFSVSRTPVRQAIFQLAATGLVEHIPRRGAFVVEIGPERLSEMFEVMAELEALCARNAARRALTDDLADLGRRHDACTEAAAAGDADAYYYANERFHAAIRTIGGNAFLLQEIDRLQKRLKAFRRIQLRARDRITTSLEEHERIMRCLIAGDAESAASEMRKHISIQGDRFGDLMATLSRDQKPRHYMKQA</sequence>
<dbReference type="InterPro" id="IPR000524">
    <property type="entry name" value="Tscrpt_reg_HTH_GntR"/>
</dbReference>
<dbReference type="STRING" id="188906.SAMN04488526_2195"/>
<feature type="domain" description="HTH gntR-type" evidence="4">
    <location>
        <begin position="2"/>
        <end position="69"/>
    </location>
</feature>
<gene>
    <name evidence="5" type="ORF">SAMN04488526_2195</name>
</gene>
<protein>
    <submittedName>
        <fullName evidence="5">Transcriptional regulator, GntR family</fullName>
    </submittedName>
</protein>
<dbReference type="InterPro" id="IPR036388">
    <property type="entry name" value="WH-like_DNA-bd_sf"/>
</dbReference>
<dbReference type="GO" id="GO:0003700">
    <property type="term" value="F:DNA-binding transcription factor activity"/>
    <property type="evidence" value="ECO:0007669"/>
    <property type="project" value="InterPro"/>
</dbReference>
<dbReference type="SUPFAM" id="SSF48008">
    <property type="entry name" value="GntR ligand-binding domain-like"/>
    <property type="match status" value="1"/>
</dbReference>
<reference evidence="5 6" key="1">
    <citation type="submission" date="2016-10" db="EMBL/GenBank/DDBJ databases">
        <authorList>
            <person name="de Groot N.N."/>
        </authorList>
    </citation>
    <scope>NUCLEOTIDE SEQUENCE [LARGE SCALE GENOMIC DNA]</scope>
    <source>
        <strain evidence="5 6">DSM 14858</strain>
    </source>
</reference>
<dbReference type="RefSeq" id="WP_092762737.1">
    <property type="nucleotide sequence ID" value="NZ_FNZQ01000004.1"/>
</dbReference>
<dbReference type="GO" id="GO:0003677">
    <property type="term" value="F:DNA binding"/>
    <property type="evidence" value="ECO:0007669"/>
    <property type="project" value="UniProtKB-KW"/>
</dbReference>
<dbReference type="SUPFAM" id="SSF46785">
    <property type="entry name" value="Winged helix' DNA-binding domain"/>
    <property type="match status" value="1"/>
</dbReference>
<evidence type="ECO:0000256" key="1">
    <source>
        <dbReference type="ARBA" id="ARBA00023015"/>
    </source>
</evidence>
<dbReference type="OrthoDB" id="9788098at2"/>
<dbReference type="EMBL" id="FNZQ01000004">
    <property type="protein sequence ID" value="SEL23084.1"/>
    <property type="molecule type" value="Genomic_DNA"/>
</dbReference>
<keyword evidence="3" id="KW-0804">Transcription</keyword>
<dbReference type="PANTHER" id="PTHR43537">
    <property type="entry name" value="TRANSCRIPTIONAL REGULATOR, GNTR FAMILY"/>
    <property type="match status" value="1"/>
</dbReference>
<evidence type="ECO:0000313" key="5">
    <source>
        <dbReference type="EMBL" id="SEL23084.1"/>
    </source>
</evidence>
<dbReference type="SMART" id="SM00895">
    <property type="entry name" value="FCD"/>
    <property type="match status" value="1"/>
</dbReference>
<evidence type="ECO:0000256" key="3">
    <source>
        <dbReference type="ARBA" id="ARBA00023163"/>
    </source>
</evidence>
<dbReference type="CDD" id="cd07377">
    <property type="entry name" value="WHTH_GntR"/>
    <property type="match status" value="1"/>
</dbReference>
<accession>A0A1H7NI82</accession>
<dbReference type="Gene3D" id="1.20.120.530">
    <property type="entry name" value="GntR ligand-binding domain-like"/>
    <property type="match status" value="1"/>
</dbReference>
<dbReference type="Pfam" id="PF07729">
    <property type="entry name" value="FCD"/>
    <property type="match status" value="1"/>
</dbReference>
<evidence type="ECO:0000259" key="4">
    <source>
        <dbReference type="PROSITE" id="PS50949"/>
    </source>
</evidence>
<dbReference type="Gene3D" id="1.10.10.10">
    <property type="entry name" value="Winged helix-like DNA-binding domain superfamily/Winged helix DNA-binding domain"/>
    <property type="match status" value="1"/>
</dbReference>
<keyword evidence="2" id="KW-0238">DNA-binding</keyword>
<dbReference type="PROSITE" id="PS50949">
    <property type="entry name" value="HTH_GNTR"/>
    <property type="match status" value="1"/>
</dbReference>
<evidence type="ECO:0000256" key="2">
    <source>
        <dbReference type="ARBA" id="ARBA00023125"/>
    </source>
</evidence>
<dbReference type="Pfam" id="PF00392">
    <property type="entry name" value="GntR"/>
    <property type="match status" value="1"/>
</dbReference>
<evidence type="ECO:0000313" key="6">
    <source>
        <dbReference type="Proteomes" id="UP000199283"/>
    </source>
</evidence>
<dbReference type="PANTHER" id="PTHR43537:SF49">
    <property type="entry name" value="TRANSCRIPTIONAL REGULATORY PROTEIN"/>
    <property type="match status" value="1"/>
</dbReference>
<organism evidence="5 6">
    <name type="scientific">Jannaschia helgolandensis</name>
    <dbReference type="NCBI Taxonomy" id="188906"/>
    <lineage>
        <taxon>Bacteria</taxon>
        <taxon>Pseudomonadati</taxon>
        <taxon>Pseudomonadota</taxon>
        <taxon>Alphaproteobacteria</taxon>
        <taxon>Rhodobacterales</taxon>
        <taxon>Roseobacteraceae</taxon>
        <taxon>Jannaschia</taxon>
    </lineage>
</organism>
<name>A0A1H7NI82_9RHOB</name>
<dbReference type="InterPro" id="IPR008920">
    <property type="entry name" value="TF_FadR/GntR_C"/>
</dbReference>
<dbReference type="InterPro" id="IPR011711">
    <property type="entry name" value="GntR_C"/>
</dbReference>